<evidence type="ECO:0000313" key="3">
    <source>
        <dbReference type="EMBL" id="EEV19045.1"/>
    </source>
</evidence>
<evidence type="ECO:0000256" key="2">
    <source>
        <dbReference type="SAM" id="Phobius"/>
    </source>
</evidence>
<dbReference type="RefSeq" id="WP_005868926.1">
    <property type="nucleotide sequence ID" value="NZ_ACYG01000001.1"/>
</dbReference>
<feature type="transmembrane region" description="Helical" evidence="2">
    <location>
        <begin position="350"/>
        <end position="368"/>
    </location>
</feature>
<sequence>MRSEAAAFYRNPSGDVVADATNGMIYSAVAYNKICEYLHKQLVRKGRAPQQIFIDTQKWERVYYCRDLVPHEFDRRYYVGGYHLYTGGLQPYAYDGNDNLGLSQFFAGQKPTAPYSGPSDGQITDYFWIKKTKFSNFRIACKYSGRWNQYEIYRFFSLNRNRPIEKIIALCGITNYQIVKEFYDETKNMGGEFIDLDEGICYFYYMWFPDPNHQEGEHGGRPSKMRLGCTAYPLFYADSNSPVMGSRKWVKKWSQMYKLVYDRKSKGKFGKWGPIINIGIIAITFVLAAVTVGAYGPAAGATIGALTGGAGAVTVGGVMATLAVAGAIGGFIATIGSLSGKKSLAKFGRVMGFIGAIGSIYLSVKSLFTQSVAAQNASTATNQALAGASGANQTCQLYNGVSPSSWIGSGSSAGLGYAATQGVSIGGFAAAGATSTSQLYLTTALKVVGIGSKAFALVQDIRSEFRKHGDTQDTDMQEQSDDEKVISVSGDAQQDEGDVTRRFYERDAEYDIGLTGGTLISIDDSILDEPNSAVKSI</sequence>
<dbReference type="Proteomes" id="UP000005709">
    <property type="component" value="Unassembled WGS sequence"/>
</dbReference>
<gene>
    <name evidence="3" type="ORF">CAMGR0001_2759</name>
</gene>
<feature type="transmembrane region" description="Helical" evidence="2">
    <location>
        <begin position="315"/>
        <end position="338"/>
    </location>
</feature>
<evidence type="ECO:0000256" key="1">
    <source>
        <dbReference type="SAM" id="MobiDB-lite"/>
    </source>
</evidence>
<keyword evidence="4" id="KW-1185">Reference proteome</keyword>
<feature type="transmembrane region" description="Helical" evidence="2">
    <location>
        <begin position="272"/>
        <end position="295"/>
    </location>
</feature>
<feature type="compositionally biased region" description="Acidic residues" evidence="1">
    <location>
        <begin position="472"/>
        <end position="481"/>
    </location>
</feature>
<keyword evidence="2" id="KW-0472">Membrane</keyword>
<name>C8PDP5_9BACT</name>
<accession>C8PDP5</accession>
<proteinExistence type="predicted"/>
<comment type="caution">
    <text evidence="3">The sequence shown here is derived from an EMBL/GenBank/DDBJ whole genome shotgun (WGS) entry which is preliminary data.</text>
</comment>
<keyword evidence="2" id="KW-1133">Transmembrane helix</keyword>
<protein>
    <submittedName>
        <fullName evidence="3">Uncharacterized protein</fullName>
    </submittedName>
</protein>
<dbReference type="OrthoDB" id="5351555at2"/>
<reference evidence="3 4" key="1">
    <citation type="submission" date="2009-07" db="EMBL/GenBank/DDBJ databases">
        <authorList>
            <person name="Madupu R."/>
            <person name="Sebastian Y."/>
            <person name="Durkin A.S."/>
            <person name="Torralba M."/>
            <person name="Methe B."/>
            <person name="Sutton G.G."/>
            <person name="Strausberg R.L."/>
            <person name="Nelson K.E."/>
        </authorList>
    </citation>
    <scope>NUCLEOTIDE SEQUENCE [LARGE SCALE GENOMIC DNA]</scope>
    <source>
        <strain evidence="3 4">RM3268</strain>
    </source>
</reference>
<feature type="region of interest" description="Disordered" evidence="1">
    <location>
        <begin position="468"/>
        <end position="492"/>
    </location>
</feature>
<dbReference type="EMBL" id="ACYG01000001">
    <property type="protein sequence ID" value="EEV19045.1"/>
    <property type="molecule type" value="Genomic_DNA"/>
</dbReference>
<dbReference type="AlphaFoldDB" id="C8PDP5"/>
<dbReference type="STRING" id="824.CGRAC_0194"/>
<keyword evidence="2" id="KW-0812">Transmembrane</keyword>
<organism evidence="3 4">
    <name type="scientific">Campylobacter gracilis RM3268</name>
    <dbReference type="NCBI Taxonomy" id="553220"/>
    <lineage>
        <taxon>Bacteria</taxon>
        <taxon>Pseudomonadati</taxon>
        <taxon>Campylobacterota</taxon>
        <taxon>Epsilonproteobacteria</taxon>
        <taxon>Campylobacterales</taxon>
        <taxon>Campylobacteraceae</taxon>
        <taxon>Campylobacter</taxon>
    </lineage>
</organism>
<evidence type="ECO:0000313" key="4">
    <source>
        <dbReference type="Proteomes" id="UP000005709"/>
    </source>
</evidence>